<evidence type="ECO:0000259" key="9">
    <source>
        <dbReference type="PROSITE" id="PS50011"/>
    </source>
</evidence>
<dbReference type="PANTHER" id="PTHR24058:SF28">
    <property type="entry name" value="SERINE_THREONINE-PROTEIN KINASE MINIBRAIN"/>
    <property type="match status" value="1"/>
</dbReference>
<evidence type="ECO:0000313" key="10">
    <source>
        <dbReference type="EMBL" id="TPX76821.1"/>
    </source>
</evidence>
<dbReference type="Pfam" id="PF00069">
    <property type="entry name" value="Pkinase"/>
    <property type="match status" value="1"/>
</dbReference>
<comment type="similarity">
    <text evidence="7">Belongs to the protein kinase superfamily.</text>
</comment>
<keyword evidence="2" id="KW-0808">Transferase</keyword>
<reference evidence="10 11" key="1">
    <citation type="journal article" date="2019" name="Sci. Rep.">
        <title>Comparative genomics of chytrid fungi reveal insights into the obligate biotrophic and pathogenic lifestyle of Synchytrium endobioticum.</title>
        <authorList>
            <person name="van de Vossenberg B.T.L.H."/>
            <person name="Warris S."/>
            <person name="Nguyen H.D.T."/>
            <person name="van Gent-Pelzer M.P.E."/>
            <person name="Joly D.L."/>
            <person name="van de Geest H.C."/>
            <person name="Bonants P.J.M."/>
            <person name="Smith D.S."/>
            <person name="Levesque C.A."/>
            <person name="van der Lee T.A.J."/>
        </authorList>
    </citation>
    <scope>NUCLEOTIDE SEQUENCE [LARGE SCALE GENOMIC DNA]</scope>
    <source>
        <strain evidence="10 11">CBS 675.73</strain>
    </source>
</reference>
<dbReference type="InterPro" id="IPR017441">
    <property type="entry name" value="Protein_kinase_ATP_BS"/>
</dbReference>
<dbReference type="PANTHER" id="PTHR24058">
    <property type="entry name" value="DUAL SPECIFICITY PROTEIN KINASE"/>
    <property type="match status" value="1"/>
</dbReference>
<dbReference type="STRING" id="246404.A0A507FK66"/>
<dbReference type="GO" id="GO:0004674">
    <property type="term" value="F:protein serine/threonine kinase activity"/>
    <property type="evidence" value="ECO:0007669"/>
    <property type="project" value="UniProtKB-KW"/>
</dbReference>
<dbReference type="SMART" id="SM00220">
    <property type="entry name" value="S_TKc"/>
    <property type="match status" value="1"/>
</dbReference>
<dbReference type="InterPro" id="IPR050494">
    <property type="entry name" value="Ser_Thr_dual-spec_kinase"/>
</dbReference>
<dbReference type="EMBL" id="QEAP01000035">
    <property type="protein sequence ID" value="TPX76821.1"/>
    <property type="molecule type" value="Genomic_DNA"/>
</dbReference>
<evidence type="ECO:0000256" key="8">
    <source>
        <dbReference type="SAM" id="MobiDB-lite"/>
    </source>
</evidence>
<evidence type="ECO:0000313" key="11">
    <source>
        <dbReference type="Proteomes" id="UP000320333"/>
    </source>
</evidence>
<protein>
    <recommendedName>
        <fullName evidence="9">Protein kinase domain-containing protein</fullName>
    </recommendedName>
</protein>
<dbReference type="PROSITE" id="PS00108">
    <property type="entry name" value="PROTEIN_KINASE_ST"/>
    <property type="match status" value="1"/>
</dbReference>
<dbReference type="Proteomes" id="UP000320333">
    <property type="component" value="Unassembled WGS sequence"/>
</dbReference>
<dbReference type="AlphaFoldDB" id="A0A507FK66"/>
<gene>
    <name evidence="10" type="ORF">CcCBS67573_g01894</name>
</gene>
<evidence type="ECO:0000256" key="5">
    <source>
        <dbReference type="ARBA" id="ARBA00022840"/>
    </source>
</evidence>
<feature type="region of interest" description="Disordered" evidence="8">
    <location>
        <begin position="314"/>
        <end position="336"/>
    </location>
</feature>
<sequence length="461" mass="52474">MNAQPNNTRRNPLIQLTSGIEKTYNAVDKASQASASVLQPCDDEKDDYIFRQGEVWQDRFQVLRRLGKGSFGQVFEALDLRAASDSKSQRVAIKIIKNRTSFYKQALTEIRILELLNLKDADQTQHIVRMRGHFVHRNHLCIVYEILSNNLYEVIKAGRFAGLSMTWIRKIASQLLTSLQFLRRNDIQVIHCDLKPENIMLRSEKSQSVKVIDFGSSCFFNERAYTYIQSRFYRSPEVILGHSYTTAIDMWSVQSLGCILYELFSGEPLFSGQNEHDQLLKIMDLMGLPPKEWLEASASHKLAAMFTRTSSDEIKGPNFTRNSSNKPENTALRPNIPSTFQSRRQTFSELLQSKFQKMLQQGHHSPGRLSSALKKNGSGALQDDTLYAYSALSADFEMFRSLLTKMLVYDPRDRITPEEALRHAFFRKNVVERETNTTATMMPGRVGSVTGTNVGGMVGNK</sequence>
<keyword evidence="3 6" id="KW-0547">Nucleotide-binding</keyword>
<proteinExistence type="inferred from homology"/>
<dbReference type="GO" id="GO:0005524">
    <property type="term" value="F:ATP binding"/>
    <property type="evidence" value="ECO:0007669"/>
    <property type="project" value="UniProtKB-UniRule"/>
</dbReference>
<organism evidence="10 11">
    <name type="scientific">Chytriomyces confervae</name>
    <dbReference type="NCBI Taxonomy" id="246404"/>
    <lineage>
        <taxon>Eukaryota</taxon>
        <taxon>Fungi</taxon>
        <taxon>Fungi incertae sedis</taxon>
        <taxon>Chytridiomycota</taxon>
        <taxon>Chytridiomycota incertae sedis</taxon>
        <taxon>Chytridiomycetes</taxon>
        <taxon>Chytridiales</taxon>
        <taxon>Chytriomycetaceae</taxon>
        <taxon>Chytriomyces</taxon>
    </lineage>
</organism>
<keyword evidence="5 6" id="KW-0067">ATP-binding</keyword>
<dbReference type="InterPro" id="IPR000719">
    <property type="entry name" value="Prot_kinase_dom"/>
</dbReference>
<accession>A0A507FK66</accession>
<feature type="domain" description="Protein kinase" evidence="9">
    <location>
        <begin position="60"/>
        <end position="426"/>
    </location>
</feature>
<dbReference type="PROSITE" id="PS50011">
    <property type="entry name" value="PROTEIN_KINASE_DOM"/>
    <property type="match status" value="1"/>
</dbReference>
<keyword evidence="4" id="KW-0418">Kinase</keyword>
<keyword evidence="11" id="KW-1185">Reference proteome</keyword>
<feature type="binding site" evidence="6">
    <location>
        <position position="94"/>
    </location>
    <ligand>
        <name>ATP</name>
        <dbReference type="ChEBI" id="CHEBI:30616"/>
    </ligand>
</feature>
<evidence type="ECO:0000256" key="7">
    <source>
        <dbReference type="RuleBase" id="RU000304"/>
    </source>
</evidence>
<evidence type="ECO:0000256" key="4">
    <source>
        <dbReference type="ARBA" id="ARBA00022777"/>
    </source>
</evidence>
<dbReference type="OrthoDB" id="9332038at2759"/>
<dbReference type="InterPro" id="IPR008271">
    <property type="entry name" value="Ser/Thr_kinase_AS"/>
</dbReference>
<evidence type="ECO:0000256" key="2">
    <source>
        <dbReference type="ARBA" id="ARBA00022679"/>
    </source>
</evidence>
<dbReference type="SUPFAM" id="SSF56112">
    <property type="entry name" value="Protein kinase-like (PK-like)"/>
    <property type="match status" value="1"/>
</dbReference>
<comment type="caution">
    <text evidence="10">The sequence shown here is derived from an EMBL/GenBank/DDBJ whole genome shotgun (WGS) entry which is preliminary data.</text>
</comment>
<dbReference type="Gene3D" id="1.10.510.10">
    <property type="entry name" value="Transferase(Phosphotransferase) domain 1"/>
    <property type="match status" value="2"/>
</dbReference>
<feature type="compositionally biased region" description="Polar residues" evidence="8">
    <location>
        <begin position="319"/>
        <end position="328"/>
    </location>
</feature>
<name>A0A507FK66_9FUNG</name>
<evidence type="ECO:0000256" key="3">
    <source>
        <dbReference type="ARBA" id="ARBA00022741"/>
    </source>
</evidence>
<evidence type="ECO:0000256" key="6">
    <source>
        <dbReference type="PROSITE-ProRule" id="PRU10141"/>
    </source>
</evidence>
<keyword evidence="1 7" id="KW-0723">Serine/threonine-protein kinase</keyword>
<evidence type="ECO:0000256" key="1">
    <source>
        <dbReference type="ARBA" id="ARBA00022527"/>
    </source>
</evidence>
<dbReference type="InterPro" id="IPR011009">
    <property type="entry name" value="Kinase-like_dom_sf"/>
</dbReference>
<dbReference type="PROSITE" id="PS00107">
    <property type="entry name" value="PROTEIN_KINASE_ATP"/>
    <property type="match status" value="1"/>
</dbReference>